<reference evidence="2 3" key="1">
    <citation type="submission" date="2024-09" db="EMBL/GenBank/DDBJ databases">
        <authorList>
            <person name="Sun Q."/>
            <person name="Mori K."/>
        </authorList>
    </citation>
    <scope>NUCLEOTIDE SEQUENCE [LARGE SCALE GENOMIC DNA]</scope>
    <source>
        <strain evidence="2 3">CCM 7415</strain>
    </source>
</reference>
<keyword evidence="1" id="KW-0472">Membrane</keyword>
<evidence type="ECO:0000256" key="1">
    <source>
        <dbReference type="SAM" id="Phobius"/>
    </source>
</evidence>
<protein>
    <submittedName>
        <fullName evidence="2">Uncharacterized protein</fullName>
    </submittedName>
</protein>
<proteinExistence type="predicted"/>
<gene>
    <name evidence="2" type="ORF">ACFFHW_03115</name>
</gene>
<keyword evidence="3" id="KW-1185">Reference proteome</keyword>
<keyword evidence="1" id="KW-0812">Transmembrane</keyword>
<name>A0ABV6G0H7_9GAMM</name>
<accession>A0ABV6G0H7</accession>
<feature type="transmembrane region" description="Helical" evidence="1">
    <location>
        <begin position="41"/>
        <end position="61"/>
    </location>
</feature>
<organism evidence="2 3">
    <name type="scientific">Kushneria aurantia</name>
    <dbReference type="NCBI Taxonomy" id="504092"/>
    <lineage>
        <taxon>Bacteria</taxon>
        <taxon>Pseudomonadati</taxon>
        <taxon>Pseudomonadota</taxon>
        <taxon>Gammaproteobacteria</taxon>
        <taxon>Oceanospirillales</taxon>
        <taxon>Halomonadaceae</taxon>
        <taxon>Kushneria</taxon>
    </lineage>
</organism>
<feature type="transmembrane region" description="Helical" evidence="1">
    <location>
        <begin position="12"/>
        <end position="29"/>
    </location>
</feature>
<evidence type="ECO:0000313" key="2">
    <source>
        <dbReference type="EMBL" id="MFC0266998.1"/>
    </source>
</evidence>
<dbReference type="Proteomes" id="UP001589814">
    <property type="component" value="Unassembled WGS sequence"/>
</dbReference>
<sequence length="68" mass="7736">MAVFLERLKLALTLLGPTWLIITLLLMFWEPIIVSMAAWQVAALIAPQVIMIVTFLITPLAQKFLNRK</sequence>
<keyword evidence="1" id="KW-1133">Transmembrane helix</keyword>
<dbReference type="EMBL" id="JBHLVX010000013">
    <property type="protein sequence ID" value="MFC0266998.1"/>
    <property type="molecule type" value="Genomic_DNA"/>
</dbReference>
<comment type="caution">
    <text evidence="2">The sequence shown here is derived from an EMBL/GenBank/DDBJ whole genome shotgun (WGS) entry which is preliminary data.</text>
</comment>
<evidence type="ECO:0000313" key="3">
    <source>
        <dbReference type="Proteomes" id="UP001589814"/>
    </source>
</evidence>
<dbReference type="RefSeq" id="WP_019949835.1">
    <property type="nucleotide sequence ID" value="NZ_JBHLVX010000013.1"/>
</dbReference>